<dbReference type="Proteomes" id="UP000244180">
    <property type="component" value="Unassembled WGS sequence"/>
</dbReference>
<proteinExistence type="predicted"/>
<sequence length="123" mass="12486">MQTVTAPSAGRLELDDRPLLAAMVDDLVSGRPAAEIALTFHRSVAGTIAEAAPNFSGGKRPRRSSSPAAFFGTPAPWGAEDGARGPRGSALGAAGRAAERWRLSLGQAALAVTGGGAGRHEEP</sequence>
<protein>
    <submittedName>
        <fullName evidence="2">Uncharacterized protein</fullName>
    </submittedName>
</protein>
<feature type="region of interest" description="Disordered" evidence="1">
    <location>
        <begin position="52"/>
        <end position="93"/>
    </location>
</feature>
<evidence type="ECO:0000313" key="3">
    <source>
        <dbReference type="Proteomes" id="UP000244180"/>
    </source>
</evidence>
<dbReference type="EMBL" id="PEBV01000077">
    <property type="protein sequence ID" value="PTQ50783.1"/>
    <property type="molecule type" value="Genomic_DNA"/>
</dbReference>
<evidence type="ECO:0000313" key="2">
    <source>
        <dbReference type="EMBL" id="PTQ50783.1"/>
    </source>
</evidence>
<reference evidence="2 3" key="1">
    <citation type="submission" date="2017-08" db="EMBL/GenBank/DDBJ databases">
        <title>Burning lignite coal seam in the remote Altai Mountains harbors a hydrogen-driven thermophilic microbial community.</title>
        <authorList>
            <person name="Kadnikov V.V."/>
            <person name="Mardanov A.V."/>
            <person name="Ivasenko D."/>
            <person name="Beletsky A.V."/>
            <person name="Karnachuk O.V."/>
            <person name="Ravin N.V."/>
        </authorList>
    </citation>
    <scope>NUCLEOTIDE SEQUENCE [LARGE SCALE GENOMIC DNA]</scope>
    <source>
        <strain evidence="2">AL33</strain>
    </source>
</reference>
<comment type="caution">
    <text evidence="2">The sequence shown here is derived from an EMBL/GenBank/DDBJ whole genome shotgun (WGS) entry which is preliminary data.</text>
</comment>
<organism evidence="2 3">
    <name type="scientific">Hydrogenibacillus schlegelii</name>
    <name type="common">Bacillus schlegelii</name>
    <dbReference type="NCBI Taxonomy" id="1484"/>
    <lineage>
        <taxon>Bacteria</taxon>
        <taxon>Bacillati</taxon>
        <taxon>Bacillota</taxon>
        <taxon>Bacilli</taxon>
        <taxon>Bacillales</taxon>
        <taxon>Bacillales Family X. Incertae Sedis</taxon>
        <taxon>Hydrogenibacillus</taxon>
    </lineage>
</organism>
<gene>
    <name evidence="2" type="ORF">HSCHL_2592</name>
</gene>
<name>A0A2T5G3L6_HYDSH</name>
<accession>A0A2T5G3L6</accession>
<evidence type="ECO:0000256" key="1">
    <source>
        <dbReference type="SAM" id="MobiDB-lite"/>
    </source>
</evidence>
<dbReference type="AlphaFoldDB" id="A0A2T5G3L6"/>